<gene>
    <name evidence="2" type="ORF">Q8X39_04770</name>
</gene>
<dbReference type="Pfam" id="PF14301">
    <property type="entry name" value="DUF4376"/>
    <property type="match status" value="1"/>
</dbReference>
<organism evidence="2 3">
    <name type="scientific">Leptothrix discophora</name>
    <dbReference type="NCBI Taxonomy" id="89"/>
    <lineage>
        <taxon>Bacteria</taxon>
        <taxon>Pseudomonadati</taxon>
        <taxon>Pseudomonadota</taxon>
        <taxon>Betaproteobacteria</taxon>
        <taxon>Burkholderiales</taxon>
        <taxon>Sphaerotilaceae</taxon>
        <taxon>Leptothrix</taxon>
    </lineage>
</organism>
<evidence type="ECO:0000313" key="3">
    <source>
        <dbReference type="Proteomes" id="UP001235760"/>
    </source>
</evidence>
<evidence type="ECO:0000259" key="1">
    <source>
        <dbReference type="Pfam" id="PF14301"/>
    </source>
</evidence>
<dbReference type="InterPro" id="IPR025484">
    <property type="entry name" value="DUF4376"/>
</dbReference>
<dbReference type="EMBL" id="JAUZEE010000002">
    <property type="protein sequence ID" value="MDP4299937.1"/>
    <property type="molecule type" value="Genomic_DNA"/>
</dbReference>
<proteinExistence type="predicted"/>
<evidence type="ECO:0000313" key="2">
    <source>
        <dbReference type="EMBL" id="MDP4299937.1"/>
    </source>
</evidence>
<dbReference type="Proteomes" id="UP001235760">
    <property type="component" value="Unassembled WGS sequence"/>
</dbReference>
<feature type="domain" description="DUF4376" evidence="1">
    <location>
        <begin position="56"/>
        <end position="166"/>
    </location>
</feature>
<reference evidence="2 3" key="1">
    <citation type="submission" date="2023-08" db="EMBL/GenBank/DDBJ databases">
        <authorList>
            <person name="Roldan D.M."/>
            <person name="Menes R.J."/>
        </authorList>
    </citation>
    <scope>NUCLEOTIDE SEQUENCE [LARGE SCALE GENOMIC DNA]</scope>
    <source>
        <strain evidence="2 3">CCM 2812</strain>
    </source>
</reference>
<keyword evidence="3" id="KW-1185">Reference proteome</keyword>
<accession>A0ABT9G0E1</accession>
<name>A0ABT9G0E1_LEPDI</name>
<comment type="caution">
    <text evidence="2">The sequence shown here is derived from an EMBL/GenBank/DDBJ whole genome shotgun (WGS) entry which is preliminary data.</text>
</comment>
<sequence>MQAQENESILQSDIGDGSTHYVSDGQLIELPIKPNAYSVFDFQQQTWIDPRTLLEVQLAKWEEIKVSRSVEIDTTMSTPYGPFQCRAEDRQNITDSILLAQTLTAMSQPVAIQWTLADNSVTTLDAAQMVTVGLLLGQKVQAAHAKARVLRTAIEAATTIAEVEAISW</sequence>
<protein>
    <submittedName>
        <fullName evidence="2">DUF4376 domain-containing protein</fullName>
    </submittedName>
</protein>